<dbReference type="EMBL" id="JACXVP010000002">
    <property type="protein sequence ID" value="KAG5624594.1"/>
    <property type="molecule type" value="Genomic_DNA"/>
</dbReference>
<accession>A0A9J6AKK6</accession>
<evidence type="ECO:0000313" key="2">
    <source>
        <dbReference type="EMBL" id="KAG5624594.1"/>
    </source>
</evidence>
<reference evidence="2 3" key="1">
    <citation type="submission" date="2020-09" db="EMBL/GenBank/DDBJ databases">
        <title>De no assembly of potato wild relative species, Solanum commersonii.</title>
        <authorList>
            <person name="Cho K."/>
        </authorList>
    </citation>
    <scope>NUCLEOTIDE SEQUENCE [LARGE SCALE GENOMIC DNA]</scope>
    <source>
        <strain evidence="2">LZ3.2</strain>
        <tissue evidence="2">Leaf</tissue>
    </source>
</reference>
<proteinExistence type="predicted"/>
<dbReference type="Proteomes" id="UP000824120">
    <property type="component" value="Chromosome 2"/>
</dbReference>
<protein>
    <submittedName>
        <fullName evidence="2">Uncharacterized protein</fullName>
    </submittedName>
</protein>
<organism evidence="2 3">
    <name type="scientific">Solanum commersonii</name>
    <name type="common">Commerson's wild potato</name>
    <name type="synonym">Commerson's nightshade</name>
    <dbReference type="NCBI Taxonomy" id="4109"/>
    <lineage>
        <taxon>Eukaryota</taxon>
        <taxon>Viridiplantae</taxon>
        <taxon>Streptophyta</taxon>
        <taxon>Embryophyta</taxon>
        <taxon>Tracheophyta</taxon>
        <taxon>Spermatophyta</taxon>
        <taxon>Magnoliopsida</taxon>
        <taxon>eudicotyledons</taxon>
        <taxon>Gunneridae</taxon>
        <taxon>Pentapetalae</taxon>
        <taxon>asterids</taxon>
        <taxon>lamiids</taxon>
        <taxon>Solanales</taxon>
        <taxon>Solanaceae</taxon>
        <taxon>Solanoideae</taxon>
        <taxon>Solaneae</taxon>
        <taxon>Solanum</taxon>
    </lineage>
</organism>
<evidence type="ECO:0000313" key="3">
    <source>
        <dbReference type="Proteomes" id="UP000824120"/>
    </source>
</evidence>
<evidence type="ECO:0000256" key="1">
    <source>
        <dbReference type="SAM" id="MobiDB-lite"/>
    </source>
</evidence>
<comment type="caution">
    <text evidence="2">The sequence shown here is derived from an EMBL/GenBank/DDBJ whole genome shotgun (WGS) entry which is preliminary data.</text>
</comment>
<keyword evidence="3" id="KW-1185">Reference proteome</keyword>
<dbReference type="AlphaFoldDB" id="A0A9J6AKK6"/>
<gene>
    <name evidence="2" type="ORF">H5410_009812</name>
</gene>
<name>A0A9J6AKK6_SOLCO</name>
<feature type="region of interest" description="Disordered" evidence="1">
    <location>
        <begin position="1"/>
        <end position="40"/>
    </location>
</feature>
<feature type="compositionally biased region" description="Basic residues" evidence="1">
    <location>
        <begin position="19"/>
        <end position="30"/>
    </location>
</feature>
<sequence length="78" mass="8839">MPNEGEVNAASTTNIRLDGRKKNRKGKKHQKSNEEMLLDPTPSEALTFHPHLTTEASDDELGEEAIDLTAGEKWMWKY</sequence>